<organism evidence="7 8">
    <name type="scientific">Asparagus officinalis</name>
    <name type="common">Garden asparagus</name>
    <dbReference type="NCBI Taxonomy" id="4686"/>
    <lineage>
        <taxon>Eukaryota</taxon>
        <taxon>Viridiplantae</taxon>
        <taxon>Streptophyta</taxon>
        <taxon>Embryophyta</taxon>
        <taxon>Tracheophyta</taxon>
        <taxon>Spermatophyta</taxon>
        <taxon>Magnoliopsida</taxon>
        <taxon>Liliopsida</taxon>
        <taxon>Asparagales</taxon>
        <taxon>Asparagaceae</taxon>
        <taxon>Asparagoideae</taxon>
        <taxon>Asparagus</taxon>
    </lineage>
</organism>
<comment type="subunit">
    <text evidence="2">Homodimer.</text>
</comment>
<dbReference type="EMBL" id="CM007381">
    <property type="protein sequence ID" value="ONK79274.1"/>
    <property type="molecule type" value="Genomic_DNA"/>
</dbReference>
<evidence type="ECO:0000256" key="1">
    <source>
        <dbReference type="ARBA" id="ARBA00001947"/>
    </source>
</evidence>
<dbReference type="GO" id="GO:0051903">
    <property type="term" value="F:S-(hydroxymethyl)glutathione dehydrogenase [NAD(P)+] activity"/>
    <property type="evidence" value="ECO:0007669"/>
    <property type="project" value="TreeGrafter"/>
</dbReference>
<comment type="cofactor">
    <cofactor evidence="1">
        <name>Zn(2+)</name>
        <dbReference type="ChEBI" id="CHEBI:29105"/>
    </cofactor>
</comment>
<sequence>MASKEPQTIRCKAAICWGPGQPLTVEEIEVEPPRSSEVRIRILCASLCHTDETGWNGYPVPLYPRVLGHEGVG</sequence>
<dbReference type="PANTHER" id="PTHR43880">
    <property type="entry name" value="ALCOHOL DEHYDROGENASE"/>
    <property type="match status" value="1"/>
</dbReference>
<evidence type="ECO:0000313" key="8">
    <source>
        <dbReference type="Proteomes" id="UP000243459"/>
    </source>
</evidence>
<protein>
    <recommendedName>
        <fullName evidence="6">Alcohol dehydrogenase-like N-terminal domain-containing protein</fullName>
    </recommendedName>
</protein>
<dbReference type="Pfam" id="PF08240">
    <property type="entry name" value="ADH_N"/>
    <property type="match status" value="1"/>
</dbReference>
<evidence type="ECO:0000256" key="2">
    <source>
        <dbReference type="ARBA" id="ARBA00011738"/>
    </source>
</evidence>
<dbReference type="Gene3D" id="3.90.180.10">
    <property type="entry name" value="Medium-chain alcohol dehydrogenases, catalytic domain"/>
    <property type="match status" value="1"/>
</dbReference>
<dbReference type="InterPro" id="IPR011032">
    <property type="entry name" value="GroES-like_sf"/>
</dbReference>
<keyword evidence="8" id="KW-1185">Reference proteome</keyword>
<keyword evidence="4" id="KW-0862">Zinc</keyword>
<evidence type="ECO:0000256" key="3">
    <source>
        <dbReference type="ARBA" id="ARBA00022723"/>
    </source>
</evidence>
<dbReference type="GO" id="GO:0004022">
    <property type="term" value="F:alcohol dehydrogenase (NAD+) activity"/>
    <property type="evidence" value="ECO:0007669"/>
    <property type="project" value="UniProtKB-EC"/>
</dbReference>
<comment type="catalytic activity">
    <reaction evidence="5">
        <text>a primary alcohol + NAD(+) = an aldehyde + NADH + H(+)</text>
        <dbReference type="Rhea" id="RHEA:10736"/>
        <dbReference type="ChEBI" id="CHEBI:15378"/>
        <dbReference type="ChEBI" id="CHEBI:15734"/>
        <dbReference type="ChEBI" id="CHEBI:17478"/>
        <dbReference type="ChEBI" id="CHEBI:57540"/>
        <dbReference type="ChEBI" id="CHEBI:57945"/>
        <dbReference type="EC" id="1.1.1.1"/>
    </reaction>
</comment>
<dbReference type="PANTHER" id="PTHR43880:SF38">
    <property type="entry name" value="ALCOHOL DEHYDROGENASE-RELATED"/>
    <property type="match status" value="1"/>
</dbReference>
<dbReference type="GO" id="GO:0005829">
    <property type="term" value="C:cytosol"/>
    <property type="evidence" value="ECO:0007669"/>
    <property type="project" value="TreeGrafter"/>
</dbReference>
<dbReference type="OMA" id="ICTALCY"/>
<dbReference type="InterPro" id="IPR013154">
    <property type="entry name" value="ADH-like_N"/>
</dbReference>
<proteinExistence type="predicted"/>
<accession>A0A5P1FMH2</accession>
<name>A0A5P1FMH2_ASPOF</name>
<dbReference type="Proteomes" id="UP000243459">
    <property type="component" value="Chromosome 1"/>
</dbReference>
<keyword evidence="3" id="KW-0479">Metal-binding</keyword>
<dbReference type="Gramene" id="ONK79274">
    <property type="protein sequence ID" value="ONK79274"/>
    <property type="gene ID" value="A4U43_C01F4710"/>
</dbReference>
<dbReference type="AlphaFoldDB" id="A0A5P1FMH2"/>
<dbReference type="GO" id="GO:0008270">
    <property type="term" value="F:zinc ion binding"/>
    <property type="evidence" value="ECO:0007669"/>
    <property type="project" value="TreeGrafter"/>
</dbReference>
<feature type="domain" description="Alcohol dehydrogenase-like N-terminal" evidence="6">
    <location>
        <begin position="36"/>
        <end position="73"/>
    </location>
</feature>
<gene>
    <name evidence="7" type="ORF">A4U43_C01F4710</name>
</gene>
<evidence type="ECO:0000313" key="7">
    <source>
        <dbReference type="EMBL" id="ONK79274.1"/>
    </source>
</evidence>
<dbReference type="GO" id="GO:0046294">
    <property type="term" value="P:formaldehyde catabolic process"/>
    <property type="evidence" value="ECO:0007669"/>
    <property type="project" value="TreeGrafter"/>
</dbReference>
<dbReference type="SUPFAM" id="SSF50129">
    <property type="entry name" value="GroES-like"/>
    <property type="match status" value="1"/>
</dbReference>
<evidence type="ECO:0000259" key="6">
    <source>
        <dbReference type="Pfam" id="PF08240"/>
    </source>
</evidence>
<reference evidence="8" key="1">
    <citation type="journal article" date="2017" name="Nat. Commun.">
        <title>The asparagus genome sheds light on the origin and evolution of a young Y chromosome.</title>
        <authorList>
            <person name="Harkess A."/>
            <person name="Zhou J."/>
            <person name="Xu C."/>
            <person name="Bowers J.E."/>
            <person name="Van der Hulst R."/>
            <person name="Ayyampalayam S."/>
            <person name="Mercati F."/>
            <person name="Riccardi P."/>
            <person name="McKain M.R."/>
            <person name="Kakrana A."/>
            <person name="Tang H."/>
            <person name="Ray J."/>
            <person name="Groenendijk J."/>
            <person name="Arikit S."/>
            <person name="Mathioni S.M."/>
            <person name="Nakano M."/>
            <person name="Shan H."/>
            <person name="Telgmann-Rauber A."/>
            <person name="Kanno A."/>
            <person name="Yue Z."/>
            <person name="Chen H."/>
            <person name="Li W."/>
            <person name="Chen Y."/>
            <person name="Xu X."/>
            <person name="Zhang Y."/>
            <person name="Luo S."/>
            <person name="Chen H."/>
            <person name="Gao J."/>
            <person name="Mao Z."/>
            <person name="Pires J.C."/>
            <person name="Luo M."/>
            <person name="Kudrna D."/>
            <person name="Wing R.A."/>
            <person name="Meyers B.C."/>
            <person name="Yi K."/>
            <person name="Kong H."/>
            <person name="Lavrijsen P."/>
            <person name="Sunseri F."/>
            <person name="Falavigna A."/>
            <person name="Ye Y."/>
            <person name="Leebens-Mack J.H."/>
            <person name="Chen G."/>
        </authorList>
    </citation>
    <scope>NUCLEOTIDE SEQUENCE [LARGE SCALE GENOMIC DNA]</scope>
    <source>
        <strain evidence="8">cv. DH0086</strain>
    </source>
</reference>
<evidence type="ECO:0000256" key="4">
    <source>
        <dbReference type="ARBA" id="ARBA00022833"/>
    </source>
</evidence>
<evidence type="ECO:0000256" key="5">
    <source>
        <dbReference type="ARBA" id="ARBA00049243"/>
    </source>
</evidence>